<name>A0A6J5T493_9CAUD</name>
<reference evidence="1" key="1">
    <citation type="submission" date="2020-05" db="EMBL/GenBank/DDBJ databases">
        <authorList>
            <person name="Chiriac C."/>
            <person name="Salcher M."/>
            <person name="Ghai R."/>
            <person name="Kavagutti S V."/>
        </authorList>
    </citation>
    <scope>NUCLEOTIDE SEQUENCE</scope>
</reference>
<protein>
    <submittedName>
        <fullName evidence="1">Uncharacterized protein</fullName>
    </submittedName>
</protein>
<proteinExistence type="predicted"/>
<accession>A0A6J5T493</accession>
<sequence>MMNEMTAEEKKVYIDLLKQISLKIDSNSTSYHIARLKDFVDVVNLRIEGANYEYDY</sequence>
<gene>
    <name evidence="1" type="ORF">UFOVP1655_104</name>
</gene>
<evidence type="ECO:0000313" key="1">
    <source>
        <dbReference type="EMBL" id="CAB4222449.1"/>
    </source>
</evidence>
<dbReference type="EMBL" id="LR797523">
    <property type="protein sequence ID" value="CAB4222449.1"/>
    <property type="molecule type" value="Genomic_DNA"/>
</dbReference>
<organism evidence="1">
    <name type="scientific">uncultured Caudovirales phage</name>
    <dbReference type="NCBI Taxonomy" id="2100421"/>
    <lineage>
        <taxon>Viruses</taxon>
        <taxon>Duplodnaviria</taxon>
        <taxon>Heunggongvirae</taxon>
        <taxon>Uroviricota</taxon>
        <taxon>Caudoviricetes</taxon>
        <taxon>Peduoviridae</taxon>
        <taxon>Maltschvirus</taxon>
        <taxon>Maltschvirus maltsch</taxon>
    </lineage>
</organism>